<dbReference type="GO" id="GO:0031090">
    <property type="term" value="C:organelle membrane"/>
    <property type="evidence" value="ECO:0007669"/>
    <property type="project" value="UniProtKB-ARBA"/>
</dbReference>
<keyword evidence="4" id="KW-0029">Amino-acid transport</keyword>
<dbReference type="InterPro" id="IPR013057">
    <property type="entry name" value="AA_transpt_TM"/>
</dbReference>
<comment type="subcellular location">
    <subcellularLocation>
        <location evidence="1">Membrane</location>
        <topology evidence="1">Multi-pass membrane protein</topology>
    </subcellularLocation>
</comment>
<organism evidence="9 10">
    <name type="scientific">Ricinus communis</name>
    <name type="common">Castor bean</name>
    <dbReference type="NCBI Taxonomy" id="3988"/>
    <lineage>
        <taxon>Eukaryota</taxon>
        <taxon>Viridiplantae</taxon>
        <taxon>Streptophyta</taxon>
        <taxon>Embryophyta</taxon>
        <taxon>Tracheophyta</taxon>
        <taxon>Spermatophyta</taxon>
        <taxon>Magnoliopsida</taxon>
        <taxon>eudicotyledons</taxon>
        <taxon>Gunneridae</taxon>
        <taxon>Pentapetalae</taxon>
        <taxon>rosids</taxon>
        <taxon>fabids</taxon>
        <taxon>Malpighiales</taxon>
        <taxon>Euphorbiaceae</taxon>
        <taxon>Acalyphoideae</taxon>
        <taxon>Acalypheae</taxon>
        <taxon>Ricinus</taxon>
    </lineage>
</organism>
<sequence length="440" mass="47976">MKLTKNDTGEIVPLLPDIGSSENVTTNGASFSGAVLNISTTMIGAGIMSIPATIKVLGIVPGFIAILAVAFLVEVTVEFMLRYSQLGRAATYAGLMGVSFGSLGSLAVQICVIITNLGCLIIYLIIIGDVLCGNQSGEALHLGVLQEWFGIHWWNSRAYALLFIVLFAMLPVVLLRRVDSLKYTSGISILLAVVFIAICSAMAIYAMWQNKTQKLRLFPDFANLTSKLDLFTTIPVFVTGLGFHINVHPIRAELGKTSDMNSAVRISLIICVALYFAIGFIGYLLFGDSVMADILVNFDQNSNTPIGRLLDDIVRLSYAVHLIFVYPVMNFSLRANIDELLFPKRPILAMDTTRFVSLTCALLAATYTTAIAIPNIWYFFQFMGSTTIVCLSFIFPGLIILRDVHGISTTRDKIMAGSVIFLAVVTSSIAIYTNLQSSKK</sequence>
<feature type="transmembrane region" description="Helical" evidence="7">
    <location>
        <begin position="60"/>
        <end position="81"/>
    </location>
</feature>
<reference evidence="10" key="1">
    <citation type="journal article" date="2010" name="Nat. Biotechnol.">
        <title>Draft genome sequence of the oilseed species Ricinus communis.</title>
        <authorList>
            <person name="Chan A.P."/>
            <person name="Crabtree J."/>
            <person name="Zhao Q."/>
            <person name="Lorenzi H."/>
            <person name="Orvis J."/>
            <person name="Puiu D."/>
            <person name="Melake-Berhan A."/>
            <person name="Jones K.M."/>
            <person name="Redman J."/>
            <person name="Chen G."/>
            <person name="Cahoon E.B."/>
            <person name="Gedil M."/>
            <person name="Stanke M."/>
            <person name="Haas B.J."/>
            <person name="Wortman J.R."/>
            <person name="Fraser-Liggett C.M."/>
            <person name="Ravel J."/>
            <person name="Rabinowicz P.D."/>
        </authorList>
    </citation>
    <scope>NUCLEOTIDE SEQUENCE [LARGE SCALE GENOMIC DNA]</scope>
    <source>
        <strain evidence="10">cv. Hale</strain>
    </source>
</reference>
<evidence type="ECO:0000313" key="9">
    <source>
        <dbReference type="EMBL" id="EEF41530.1"/>
    </source>
</evidence>
<feature type="transmembrane region" description="Helical" evidence="7">
    <location>
        <begin position="313"/>
        <end position="333"/>
    </location>
</feature>
<gene>
    <name evidence="9" type="ORF">RCOM_0688700</name>
</gene>
<dbReference type="STRING" id="3988.B9S4A2"/>
<feature type="domain" description="Amino acid transporter transmembrane" evidence="8">
    <location>
        <begin position="29"/>
        <end position="406"/>
    </location>
</feature>
<feature type="transmembrane region" description="Helical" evidence="7">
    <location>
        <begin position="414"/>
        <end position="435"/>
    </location>
</feature>
<dbReference type="PANTHER" id="PTHR22950:SF289">
    <property type="entry name" value="AMINO ACID TRANSPORTER AVT6C-LIKE"/>
    <property type="match status" value="1"/>
</dbReference>
<keyword evidence="2" id="KW-0813">Transport</keyword>
<proteinExistence type="predicted"/>
<keyword evidence="10" id="KW-1185">Reference proteome</keyword>
<dbReference type="GO" id="GO:0016020">
    <property type="term" value="C:membrane"/>
    <property type="evidence" value="ECO:0000318"/>
    <property type="project" value="GO_Central"/>
</dbReference>
<feature type="transmembrane region" description="Helical" evidence="7">
    <location>
        <begin position="266"/>
        <end position="286"/>
    </location>
</feature>
<feature type="transmembrane region" description="Helical" evidence="7">
    <location>
        <begin position="187"/>
        <end position="208"/>
    </location>
</feature>
<feature type="transmembrane region" description="Helical" evidence="7">
    <location>
        <begin position="34"/>
        <end position="54"/>
    </location>
</feature>
<dbReference type="Proteomes" id="UP000008311">
    <property type="component" value="Unassembled WGS sequence"/>
</dbReference>
<dbReference type="Pfam" id="PF01490">
    <property type="entry name" value="Aa_trans"/>
    <property type="match status" value="1"/>
</dbReference>
<dbReference type="eggNOG" id="KOG1305">
    <property type="taxonomic scope" value="Eukaryota"/>
</dbReference>
<protein>
    <submittedName>
        <fullName evidence="9">Amino acid transporter, putative</fullName>
    </submittedName>
</protein>
<keyword evidence="3 7" id="KW-0812">Transmembrane</keyword>
<dbReference type="PANTHER" id="PTHR22950">
    <property type="entry name" value="AMINO ACID TRANSPORTER"/>
    <property type="match status" value="1"/>
</dbReference>
<dbReference type="KEGG" id="rcu:8259505"/>
<evidence type="ECO:0000256" key="6">
    <source>
        <dbReference type="ARBA" id="ARBA00023136"/>
    </source>
</evidence>
<dbReference type="GO" id="GO:0015179">
    <property type="term" value="F:L-amino acid transmembrane transporter activity"/>
    <property type="evidence" value="ECO:0000318"/>
    <property type="project" value="GO_Central"/>
</dbReference>
<dbReference type="InParanoid" id="B9S4A2"/>
<dbReference type="AlphaFoldDB" id="B9S4A2"/>
<feature type="transmembrane region" description="Helical" evidence="7">
    <location>
        <begin position="379"/>
        <end position="402"/>
    </location>
</feature>
<feature type="transmembrane region" description="Helical" evidence="7">
    <location>
        <begin position="158"/>
        <end position="175"/>
    </location>
</feature>
<evidence type="ECO:0000259" key="8">
    <source>
        <dbReference type="Pfam" id="PF01490"/>
    </source>
</evidence>
<dbReference type="EMBL" id="EQ973864">
    <property type="protein sequence ID" value="EEF41530.1"/>
    <property type="molecule type" value="Genomic_DNA"/>
</dbReference>
<keyword evidence="6 7" id="KW-0472">Membrane</keyword>
<evidence type="ECO:0000256" key="5">
    <source>
        <dbReference type="ARBA" id="ARBA00022989"/>
    </source>
</evidence>
<name>B9S4A2_RICCO</name>
<evidence type="ECO:0000256" key="4">
    <source>
        <dbReference type="ARBA" id="ARBA00022970"/>
    </source>
</evidence>
<accession>B9S4A2</accession>
<feature type="transmembrane region" description="Helical" evidence="7">
    <location>
        <begin position="228"/>
        <end position="245"/>
    </location>
</feature>
<dbReference type="OrthoDB" id="28208at2759"/>
<evidence type="ECO:0000256" key="2">
    <source>
        <dbReference type="ARBA" id="ARBA00022448"/>
    </source>
</evidence>
<feature type="transmembrane region" description="Helical" evidence="7">
    <location>
        <begin position="93"/>
        <end position="126"/>
    </location>
</feature>
<evidence type="ECO:0000313" key="10">
    <source>
        <dbReference type="Proteomes" id="UP000008311"/>
    </source>
</evidence>
<feature type="transmembrane region" description="Helical" evidence="7">
    <location>
        <begin position="354"/>
        <end position="373"/>
    </location>
</feature>
<evidence type="ECO:0000256" key="1">
    <source>
        <dbReference type="ARBA" id="ARBA00004141"/>
    </source>
</evidence>
<evidence type="ECO:0000256" key="7">
    <source>
        <dbReference type="SAM" id="Phobius"/>
    </source>
</evidence>
<dbReference type="GO" id="GO:0003333">
    <property type="term" value="P:amino acid transmembrane transport"/>
    <property type="evidence" value="ECO:0000318"/>
    <property type="project" value="GO_Central"/>
</dbReference>
<keyword evidence="5 7" id="KW-1133">Transmembrane helix</keyword>
<evidence type="ECO:0000256" key="3">
    <source>
        <dbReference type="ARBA" id="ARBA00022692"/>
    </source>
</evidence>